<dbReference type="Pfam" id="PF01764">
    <property type="entry name" value="Lipase_3"/>
    <property type="match status" value="1"/>
</dbReference>
<dbReference type="Proteomes" id="UP000663881">
    <property type="component" value="Unassembled WGS sequence"/>
</dbReference>
<dbReference type="Gene3D" id="3.40.50.1820">
    <property type="entry name" value="alpha/beta hydrolase"/>
    <property type="match status" value="1"/>
</dbReference>
<evidence type="ECO:0000259" key="1">
    <source>
        <dbReference type="Pfam" id="PF01764"/>
    </source>
</evidence>
<evidence type="ECO:0000313" key="2">
    <source>
        <dbReference type="EMBL" id="CAF1458395.1"/>
    </source>
</evidence>
<dbReference type="AlphaFoldDB" id="A0A819TGN1"/>
<gene>
    <name evidence="3" type="ORF">OKA104_LOCUS34567</name>
    <name evidence="2" type="ORF">VCS650_LOCUS39898</name>
</gene>
<dbReference type="SUPFAM" id="SSF53474">
    <property type="entry name" value="alpha/beta-Hydrolases"/>
    <property type="match status" value="1"/>
</dbReference>
<dbReference type="InterPro" id="IPR002921">
    <property type="entry name" value="Fungal_lipase-type"/>
</dbReference>
<sequence>MLISFGGLILGASIYYDTQTETIVSSNTTLNGNYLITNDQDNNTQMEICNWQIANLNIQDMVLFATLAYKPVDNVKQELNAFYNNTNLNFTLVESLSQYYAIGYGNVTYYTVTTNNVVIVAIRGTALNYEAFVNGDIWIESAVYQLISLLFPWSKLFPDYISSRIIRHMSIIDRLAQDGEQHRLYVQKVIDVLKKVDQVYGKTHTFIVVGHSLGGGLAKLAGIALNTTDALVSISGPGITYTHAKLYETSHVDMQSINRRTVNLYNDRDVVPWIDKQEGLIQLMTCPKTFSNLQCHSMPPILCNVIKMCGNTRQFRVDKNICMPK</sequence>
<reference evidence="3" key="1">
    <citation type="submission" date="2021-02" db="EMBL/GenBank/DDBJ databases">
        <authorList>
            <person name="Nowell W R."/>
        </authorList>
    </citation>
    <scope>NUCLEOTIDE SEQUENCE</scope>
</reference>
<name>A0A819TGN1_9BILA</name>
<organism evidence="3 4">
    <name type="scientific">Adineta steineri</name>
    <dbReference type="NCBI Taxonomy" id="433720"/>
    <lineage>
        <taxon>Eukaryota</taxon>
        <taxon>Metazoa</taxon>
        <taxon>Spiralia</taxon>
        <taxon>Gnathifera</taxon>
        <taxon>Rotifera</taxon>
        <taxon>Eurotatoria</taxon>
        <taxon>Bdelloidea</taxon>
        <taxon>Adinetida</taxon>
        <taxon>Adinetidae</taxon>
        <taxon>Adineta</taxon>
    </lineage>
</organism>
<protein>
    <recommendedName>
        <fullName evidence="1">Fungal lipase-type domain-containing protein</fullName>
    </recommendedName>
</protein>
<dbReference type="EMBL" id="CAJOAY010004726">
    <property type="protein sequence ID" value="CAF4081114.1"/>
    <property type="molecule type" value="Genomic_DNA"/>
</dbReference>
<dbReference type="OrthoDB" id="10013188at2759"/>
<dbReference type="GO" id="GO:0006629">
    <property type="term" value="P:lipid metabolic process"/>
    <property type="evidence" value="ECO:0007669"/>
    <property type="project" value="InterPro"/>
</dbReference>
<accession>A0A819TGN1</accession>
<dbReference type="InterPro" id="IPR029058">
    <property type="entry name" value="AB_hydrolase_fold"/>
</dbReference>
<dbReference type="Proteomes" id="UP000663891">
    <property type="component" value="Unassembled WGS sequence"/>
</dbReference>
<feature type="domain" description="Fungal lipase-type" evidence="1">
    <location>
        <begin position="120"/>
        <end position="273"/>
    </location>
</feature>
<comment type="caution">
    <text evidence="3">The sequence shown here is derived from an EMBL/GenBank/DDBJ whole genome shotgun (WGS) entry which is preliminary data.</text>
</comment>
<evidence type="ECO:0000313" key="4">
    <source>
        <dbReference type="Proteomes" id="UP000663881"/>
    </source>
</evidence>
<evidence type="ECO:0000313" key="3">
    <source>
        <dbReference type="EMBL" id="CAF4081114.1"/>
    </source>
</evidence>
<dbReference type="EMBL" id="CAJNON010001388">
    <property type="protein sequence ID" value="CAF1458395.1"/>
    <property type="molecule type" value="Genomic_DNA"/>
</dbReference>
<proteinExistence type="predicted"/>